<feature type="compositionally biased region" description="Polar residues" evidence="1">
    <location>
        <begin position="1"/>
        <end position="15"/>
    </location>
</feature>
<proteinExistence type="predicted"/>
<evidence type="ECO:0000313" key="3">
    <source>
        <dbReference type="Proteomes" id="UP000322667"/>
    </source>
</evidence>
<evidence type="ECO:0000256" key="1">
    <source>
        <dbReference type="SAM" id="MobiDB-lite"/>
    </source>
</evidence>
<gene>
    <name evidence="2" type="ORF">ES332_D07G219700v1</name>
</gene>
<feature type="region of interest" description="Disordered" evidence="1">
    <location>
        <begin position="1"/>
        <end position="25"/>
    </location>
</feature>
<sequence>MSRATSASHSASPNSDYGGVNQDAAFPPIRYGVQGWGRGMYRGEGAHTRARHVRRESEGRHMRRDREGRHCCSARNPCC</sequence>
<evidence type="ECO:0000313" key="2">
    <source>
        <dbReference type="EMBL" id="TYH63799.1"/>
    </source>
</evidence>
<name>A0A5D2KAM4_GOSTO</name>
<feature type="region of interest" description="Disordered" evidence="1">
    <location>
        <begin position="45"/>
        <end position="67"/>
    </location>
</feature>
<protein>
    <submittedName>
        <fullName evidence="2">Uncharacterized protein</fullName>
    </submittedName>
</protein>
<reference evidence="2 3" key="1">
    <citation type="submission" date="2019-07" db="EMBL/GenBank/DDBJ databases">
        <title>WGS assembly of Gossypium tomentosum.</title>
        <authorList>
            <person name="Chen Z.J."/>
            <person name="Sreedasyam A."/>
            <person name="Ando A."/>
            <person name="Song Q."/>
            <person name="De L."/>
            <person name="Hulse-Kemp A."/>
            <person name="Ding M."/>
            <person name="Ye W."/>
            <person name="Kirkbride R."/>
            <person name="Jenkins J."/>
            <person name="Plott C."/>
            <person name="Lovell J."/>
            <person name="Lin Y.-M."/>
            <person name="Vaughn R."/>
            <person name="Liu B."/>
            <person name="Li W."/>
            <person name="Simpson S."/>
            <person name="Scheffler B."/>
            <person name="Saski C."/>
            <person name="Grover C."/>
            <person name="Hu G."/>
            <person name="Conover J."/>
            <person name="Carlson J."/>
            <person name="Shu S."/>
            <person name="Boston L."/>
            <person name="Williams M."/>
            <person name="Peterson D."/>
            <person name="Mcgee K."/>
            <person name="Jones D."/>
            <person name="Wendel J."/>
            <person name="Stelly D."/>
            <person name="Grimwood J."/>
            <person name="Schmutz J."/>
        </authorList>
    </citation>
    <scope>NUCLEOTIDE SEQUENCE [LARGE SCALE GENOMIC DNA]</scope>
    <source>
        <strain evidence="2">7179.01</strain>
    </source>
</reference>
<accession>A0A5D2KAM4</accession>
<dbReference type="Proteomes" id="UP000322667">
    <property type="component" value="Chromosome D07"/>
</dbReference>
<organism evidence="2 3">
    <name type="scientific">Gossypium tomentosum</name>
    <name type="common">Hawaiian cotton</name>
    <name type="synonym">Gossypium sandvicense</name>
    <dbReference type="NCBI Taxonomy" id="34277"/>
    <lineage>
        <taxon>Eukaryota</taxon>
        <taxon>Viridiplantae</taxon>
        <taxon>Streptophyta</taxon>
        <taxon>Embryophyta</taxon>
        <taxon>Tracheophyta</taxon>
        <taxon>Spermatophyta</taxon>
        <taxon>Magnoliopsida</taxon>
        <taxon>eudicotyledons</taxon>
        <taxon>Gunneridae</taxon>
        <taxon>Pentapetalae</taxon>
        <taxon>rosids</taxon>
        <taxon>malvids</taxon>
        <taxon>Malvales</taxon>
        <taxon>Malvaceae</taxon>
        <taxon>Malvoideae</taxon>
        <taxon>Gossypium</taxon>
    </lineage>
</organism>
<feature type="compositionally biased region" description="Basic and acidic residues" evidence="1">
    <location>
        <begin position="55"/>
        <end position="67"/>
    </location>
</feature>
<keyword evidence="3" id="KW-1185">Reference proteome</keyword>
<dbReference type="AlphaFoldDB" id="A0A5D2KAM4"/>
<dbReference type="EMBL" id="CM017629">
    <property type="protein sequence ID" value="TYH63799.1"/>
    <property type="molecule type" value="Genomic_DNA"/>
</dbReference>